<gene>
    <name evidence="2" type="ORF">JI435_018840</name>
</gene>
<dbReference type="VEuPathDB" id="FungiDB:JI435_018840"/>
<dbReference type="AlphaFoldDB" id="A0A7U2HUZ0"/>
<dbReference type="Proteomes" id="UP000663193">
    <property type="component" value="Chromosome 2"/>
</dbReference>
<dbReference type="EMBL" id="CP069024">
    <property type="protein sequence ID" value="QRC91663.1"/>
    <property type="molecule type" value="Genomic_DNA"/>
</dbReference>
<evidence type="ECO:0000256" key="1">
    <source>
        <dbReference type="SAM" id="MobiDB-lite"/>
    </source>
</evidence>
<accession>A0A7U2HUZ0</accession>
<sequence>REGRENMRDMSEDCDDSVRDAVRQNGSVLDRIDFSQDTEAELREYLEAMAAGGAARLPVRPDLGFRYQVKAFPPSVRMSIMPSRIVGKHTTEPQAHEIAIVKQVTGRRPQPTIESFQFLGIHQVDSEMPVRQSSTNSIASSSDNSDDGYEYEFGTVIQDRLNEERVDPSATSRPATVPNDNSDDEHRTILQPRQNRRMVLSTSSSDEDDEAGIALPQARQAGERTILSSSSIVYEDENEVMVMARPATHRRALSIGSDFLPGSFVETRDVVATARPVSHRLAFSVDFDSSSVDPAASSRESHADEQPVVDHDPSLRVDSPMVFARMDLGVCFQAKLHGGHPIKSYRAEYIDHDVAVVEETPDWLGLHPECAVMLFASPNEGCMARFAHLWEDEYAEAIDQSLFADFDEVSSDVVSDGSSDDCCSFWSMCDDGDTTQTSVTSMDSRRNSWSVGNEFEYKSVFVAEPVQRDFVHQNQEQLKGRRSRRTLDEFYRLRKGRTMSTVPNGW</sequence>
<organism evidence="2 3">
    <name type="scientific">Phaeosphaeria nodorum (strain SN15 / ATCC MYA-4574 / FGSC 10173)</name>
    <name type="common">Glume blotch fungus</name>
    <name type="synonym">Parastagonospora nodorum</name>
    <dbReference type="NCBI Taxonomy" id="321614"/>
    <lineage>
        <taxon>Eukaryota</taxon>
        <taxon>Fungi</taxon>
        <taxon>Dikarya</taxon>
        <taxon>Ascomycota</taxon>
        <taxon>Pezizomycotina</taxon>
        <taxon>Dothideomycetes</taxon>
        <taxon>Pleosporomycetidae</taxon>
        <taxon>Pleosporales</taxon>
        <taxon>Pleosporineae</taxon>
        <taxon>Phaeosphaeriaceae</taxon>
        <taxon>Parastagonospora</taxon>
    </lineage>
</organism>
<name>A0A7U2HUZ0_PHANO</name>
<reference evidence="3" key="1">
    <citation type="journal article" date="2021" name="BMC Genomics">
        <title>Chromosome-level genome assembly and manually-curated proteome of model necrotroph Parastagonospora nodorum Sn15 reveals a genome-wide trove of candidate effector homologs, and redundancy of virulence-related functions within an accessory chromosome.</title>
        <authorList>
            <person name="Bertazzoni S."/>
            <person name="Jones D.A.B."/>
            <person name="Phan H.T."/>
            <person name="Tan K.-C."/>
            <person name="Hane J.K."/>
        </authorList>
    </citation>
    <scope>NUCLEOTIDE SEQUENCE [LARGE SCALE GENOMIC DNA]</scope>
    <source>
        <strain evidence="3">SN15 / ATCC MYA-4574 / FGSC 10173)</strain>
    </source>
</reference>
<protein>
    <submittedName>
        <fullName evidence="2">Uncharacterized protein</fullName>
    </submittedName>
</protein>
<proteinExistence type="predicted"/>
<keyword evidence="3" id="KW-1185">Reference proteome</keyword>
<feature type="region of interest" description="Disordered" evidence="1">
    <location>
        <begin position="127"/>
        <end position="189"/>
    </location>
</feature>
<feature type="non-terminal residue" evidence="2">
    <location>
        <position position="1"/>
    </location>
</feature>
<evidence type="ECO:0000313" key="3">
    <source>
        <dbReference type="Proteomes" id="UP000663193"/>
    </source>
</evidence>
<feature type="compositionally biased region" description="Polar residues" evidence="1">
    <location>
        <begin position="169"/>
        <end position="180"/>
    </location>
</feature>
<feature type="compositionally biased region" description="Low complexity" evidence="1">
    <location>
        <begin position="133"/>
        <end position="143"/>
    </location>
</feature>
<evidence type="ECO:0000313" key="2">
    <source>
        <dbReference type="EMBL" id="QRC91663.1"/>
    </source>
</evidence>